<sequence length="265" mass="30294">MDNTDIRAAMDNTDTQPASDVDCGRGVDEAFGVIHALEDHGIPCCVVGAKALVYYGAHRVPMNWEICVPTDSFEEAKTLFISSPLNETYELWHSVQPQVGSLIHTYPRFTRKGVNFFFILMPAFECFIDCSPDQCERSPRGIPYPTLENFAQSLLDTQQYADLADLVDGMDLDEEWGESHLQLDASPIGWIREKNELIARSLPEDMRASAIFSMLTETPEPREAWLRTVRTKHKRINDELPKHRYLTRYRKVGSRDPRENQGREV</sequence>
<accession>A0AAN7C937</accession>
<comment type="caution">
    <text evidence="2">The sequence shown here is derived from an EMBL/GenBank/DDBJ whole genome shotgun (WGS) entry which is preliminary data.</text>
</comment>
<dbReference type="EMBL" id="MU860182">
    <property type="protein sequence ID" value="KAK4236618.1"/>
    <property type="molecule type" value="Genomic_DNA"/>
</dbReference>
<reference evidence="2" key="2">
    <citation type="submission" date="2023-05" db="EMBL/GenBank/DDBJ databases">
        <authorList>
            <consortium name="Lawrence Berkeley National Laboratory"/>
            <person name="Steindorff A."/>
            <person name="Hensen N."/>
            <person name="Bonometti L."/>
            <person name="Westerberg I."/>
            <person name="Brannstrom I.O."/>
            <person name="Guillou S."/>
            <person name="Cros-Aarteil S."/>
            <person name="Calhoun S."/>
            <person name="Haridas S."/>
            <person name="Kuo A."/>
            <person name="Mondo S."/>
            <person name="Pangilinan J."/>
            <person name="Riley R."/>
            <person name="Labutti K."/>
            <person name="Andreopoulos B."/>
            <person name="Lipzen A."/>
            <person name="Chen C."/>
            <person name="Yanf M."/>
            <person name="Daum C."/>
            <person name="Ng V."/>
            <person name="Clum A."/>
            <person name="Ohm R."/>
            <person name="Martin F."/>
            <person name="Silar P."/>
            <person name="Natvig D."/>
            <person name="Lalanne C."/>
            <person name="Gautier V."/>
            <person name="Ament-Velasquez S.L."/>
            <person name="Kruys A."/>
            <person name="Hutchinson M.I."/>
            <person name="Powell A.J."/>
            <person name="Barry K."/>
            <person name="Miller A.N."/>
            <person name="Grigoriev I.V."/>
            <person name="Debuchy R."/>
            <person name="Gladieux P."/>
            <person name="Thoren M.H."/>
            <person name="Johannesson H."/>
        </authorList>
    </citation>
    <scope>NUCLEOTIDE SEQUENCE</scope>
    <source>
        <strain evidence="2">CBS 532.94</strain>
    </source>
</reference>
<evidence type="ECO:0000313" key="2">
    <source>
        <dbReference type="EMBL" id="KAK4236618.1"/>
    </source>
</evidence>
<dbReference type="AlphaFoldDB" id="A0AAN7C937"/>
<reference evidence="2" key="1">
    <citation type="journal article" date="2023" name="Mol. Phylogenet. Evol.">
        <title>Genome-scale phylogeny and comparative genomics of the fungal order Sordariales.</title>
        <authorList>
            <person name="Hensen N."/>
            <person name="Bonometti L."/>
            <person name="Westerberg I."/>
            <person name="Brannstrom I.O."/>
            <person name="Guillou S."/>
            <person name="Cros-Aarteil S."/>
            <person name="Calhoun S."/>
            <person name="Haridas S."/>
            <person name="Kuo A."/>
            <person name="Mondo S."/>
            <person name="Pangilinan J."/>
            <person name="Riley R."/>
            <person name="LaButti K."/>
            <person name="Andreopoulos B."/>
            <person name="Lipzen A."/>
            <person name="Chen C."/>
            <person name="Yan M."/>
            <person name="Daum C."/>
            <person name="Ng V."/>
            <person name="Clum A."/>
            <person name="Steindorff A."/>
            <person name="Ohm R.A."/>
            <person name="Martin F."/>
            <person name="Silar P."/>
            <person name="Natvig D.O."/>
            <person name="Lalanne C."/>
            <person name="Gautier V."/>
            <person name="Ament-Velasquez S.L."/>
            <person name="Kruys A."/>
            <person name="Hutchinson M.I."/>
            <person name="Powell A.J."/>
            <person name="Barry K."/>
            <person name="Miller A.N."/>
            <person name="Grigoriev I.V."/>
            <person name="Debuchy R."/>
            <person name="Gladieux P."/>
            <person name="Hiltunen Thoren M."/>
            <person name="Johannesson H."/>
        </authorList>
    </citation>
    <scope>NUCLEOTIDE SEQUENCE</scope>
    <source>
        <strain evidence="2">CBS 532.94</strain>
    </source>
</reference>
<organism evidence="2 3">
    <name type="scientific">Achaetomium macrosporum</name>
    <dbReference type="NCBI Taxonomy" id="79813"/>
    <lineage>
        <taxon>Eukaryota</taxon>
        <taxon>Fungi</taxon>
        <taxon>Dikarya</taxon>
        <taxon>Ascomycota</taxon>
        <taxon>Pezizomycotina</taxon>
        <taxon>Sordariomycetes</taxon>
        <taxon>Sordariomycetidae</taxon>
        <taxon>Sordariales</taxon>
        <taxon>Chaetomiaceae</taxon>
        <taxon>Achaetomium</taxon>
    </lineage>
</organism>
<dbReference type="Proteomes" id="UP001303760">
    <property type="component" value="Unassembled WGS sequence"/>
</dbReference>
<evidence type="ECO:0000256" key="1">
    <source>
        <dbReference type="SAM" id="MobiDB-lite"/>
    </source>
</evidence>
<keyword evidence="3" id="KW-1185">Reference proteome</keyword>
<gene>
    <name evidence="2" type="ORF">C8A03DRAFT_45417</name>
</gene>
<name>A0AAN7C937_9PEZI</name>
<proteinExistence type="predicted"/>
<protein>
    <submittedName>
        <fullName evidence="2">Uncharacterized protein</fullName>
    </submittedName>
</protein>
<evidence type="ECO:0000313" key="3">
    <source>
        <dbReference type="Proteomes" id="UP001303760"/>
    </source>
</evidence>
<feature type="region of interest" description="Disordered" evidence="1">
    <location>
        <begin position="1"/>
        <end position="21"/>
    </location>
</feature>